<evidence type="ECO:0000313" key="1">
    <source>
        <dbReference type="EMBL" id="KAJ7782550.1"/>
    </source>
</evidence>
<proteinExistence type="predicted"/>
<accession>A0AAD7KG55</accession>
<organism evidence="1 2">
    <name type="scientific">Mycena maculata</name>
    <dbReference type="NCBI Taxonomy" id="230809"/>
    <lineage>
        <taxon>Eukaryota</taxon>
        <taxon>Fungi</taxon>
        <taxon>Dikarya</taxon>
        <taxon>Basidiomycota</taxon>
        <taxon>Agaricomycotina</taxon>
        <taxon>Agaricomycetes</taxon>
        <taxon>Agaricomycetidae</taxon>
        <taxon>Agaricales</taxon>
        <taxon>Marasmiineae</taxon>
        <taxon>Mycenaceae</taxon>
        <taxon>Mycena</taxon>
    </lineage>
</organism>
<reference evidence="1" key="1">
    <citation type="submission" date="2023-03" db="EMBL/GenBank/DDBJ databases">
        <title>Massive genome expansion in bonnet fungi (Mycena s.s.) driven by repeated elements and novel gene families across ecological guilds.</title>
        <authorList>
            <consortium name="Lawrence Berkeley National Laboratory"/>
            <person name="Harder C.B."/>
            <person name="Miyauchi S."/>
            <person name="Viragh M."/>
            <person name="Kuo A."/>
            <person name="Thoen E."/>
            <person name="Andreopoulos B."/>
            <person name="Lu D."/>
            <person name="Skrede I."/>
            <person name="Drula E."/>
            <person name="Henrissat B."/>
            <person name="Morin E."/>
            <person name="Kohler A."/>
            <person name="Barry K."/>
            <person name="LaButti K."/>
            <person name="Morin E."/>
            <person name="Salamov A."/>
            <person name="Lipzen A."/>
            <person name="Mereny Z."/>
            <person name="Hegedus B."/>
            <person name="Baldrian P."/>
            <person name="Stursova M."/>
            <person name="Weitz H."/>
            <person name="Taylor A."/>
            <person name="Grigoriev I.V."/>
            <person name="Nagy L.G."/>
            <person name="Martin F."/>
            <person name="Kauserud H."/>
        </authorList>
    </citation>
    <scope>NUCLEOTIDE SEQUENCE</scope>
    <source>
        <strain evidence="1">CBHHK188m</strain>
    </source>
</reference>
<protein>
    <submittedName>
        <fullName evidence="1">Uncharacterized protein</fullName>
    </submittedName>
</protein>
<keyword evidence="2" id="KW-1185">Reference proteome</keyword>
<dbReference type="EMBL" id="JARJLG010000003">
    <property type="protein sequence ID" value="KAJ7782550.1"/>
    <property type="molecule type" value="Genomic_DNA"/>
</dbReference>
<name>A0AAD7KG55_9AGAR</name>
<dbReference type="AlphaFoldDB" id="A0AAD7KG55"/>
<gene>
    <name evidence="1" type="ORF">DFH07DRAFT_325715</name>
</gene>
<dbReference type="Proteomes" id="UP001215280">
    <property type="component" value="Unassembled WGS sequence"/>
</dbReference>
<sequence>MPTSRSNLPLPLPVDFDCDAYATRPADRLAPTGMELEDKNAANVLIEASNKASIVLTRAYATARATAAGVGSLDVGLPLQGLWAYTDEEKVMLLHSPDLVTATGPLPLSLTKLIAQHRATTATQREKERADKEAEKSKANQTLLGSMVFTHAHEVTPIIRQPVVIPAIFLVSLRHKVYFPLHWWTDRIIRKAAESPHMIFKEFSRAEQAATYSIGEEGPSGGRDKMREAFRRRGRVERFDAEFVASGG</sequence>
<evidence type="ECO:0000313" key="2">
    <source>
        <dbReference type="Proteomes" id="UP001215280"/>
    </source>
</evidence>
<comment type="caution">
    <text evidence="1">The sequence shown here is derived from an EMBL/GenBank/DDBJ whole genome shotgun (WGS) entry which is preliminary data.</text>
</comment>